<organism evidence="1 2">
    <name type="scientific">Lactococcus taiwanensis</name>
    <dbReference type="NCBI Taxonomy" id="1151742"/>
    <lineage>
        <taxon>Bacteria</taxon>
        <taxon>Bacillati</taxon>
        <taxon>Bacillota</taxon>
        <taxon>Bacilli</taxon>
        <taxon>Lactobacillales</taxon>
        <taxon>Streptococcaceae</taxon>
        <taxon>Lactococcus</taxon>
    </lineage>
</organism>
<proteinExistence type="predicted"/>
<dbReference type="EMBL" id="CP070872">
    <property type="protein sequence ID" value="QSE76842.1"/>
    <property type="molecule type" value="Genomic_DNA"/>
</dbReference>
<dbReference type="RefSeq" id="WP_205872053.1">
    <property type="nucleotide sequence ID" value="NZ_CP070872.1"/>
</dbReference>
<dbReference type="AlphaFoldDB" id="A0AA45QRH9"/>
<evidence type="ECO:0000313" key="2">
    <source>
        <dbReference type="Proteomes" id="UP000663608"/>
    </source>
</evidence>
<evidence type="ECO:0000313" key="1">
    <source>
        <dbReference type="EMBL" id="QSE76842.1"/>
    </source>
</evidence>
<keyword evidence="2" id="KW-1185">Reference proteome</keyword>
<gene>
    <name evidence="1" type="ORF">JW886_00690</name>
</gene>
<protein>
    <submittedName>
        <fullName evidence="1">Uncharacterized protein</fullName>
    </submittedName>
</protein>
<dbReference type="Proteomes" id="UP000663608">
    <property type="component" value="Chromosome"/>
</dbReference>
<name>A0AA45QRH9_9LACT</name>
<sequence length="66" mass="7331">MKFKFKGIASYEEPVNNYVGAVKNLSAVKEFGSFQEAIDYVADQKGFLMSEDGKSAFNVLTISEIE</sequence>
<accession>A0AA45QRH9</accession>
<reference evidence="1 2" key="1">
    <citation type="submission" date="2021-02" db="EMBL/GenBank/DDBJ databases">
        <title>Complete genome sequence of Lactococcus lactis strain K_LL004.</title>
        <authorList>
            <person name="Kim H.B."/>
        </authorList>
    </citation>
    <scope>NUCLEOTIDE SEQUENCE [LARGE SCALE GENOMIC DNA]</scope>
    <source>
        <strain evidence="1 2">K_LL004</strain>
    </source>
</reference>
<dbReference type="KEGG" id="lti:JW886_00690"/>